<accession>A0A914LM65</accession>
<dbReference type="InterPro" id="IPR027417">
    <property type="entry name" value="P-loop_NTPase"/>
</dbReference>
<keyword evidence="1" id="KW-0547">Nucleotide-binding</keyword>
<dbReference type="GO" id="GO:0043139">
    <property type="term" value="F:5'-3' DNA helicase activity"/>
    <property type="evidence" value="ECO:0007669"/>
    <property type="project" value="TreeGrafter"/>
</dbReference>
<proteinExistence type="predicted"/>
<dbReference type="InterPro" id="IPR050534">
    <property type="entry name" value="Coronavir_polyprotein_1ab"/>
</dbReference>
<dbReference type="SUPFAM" id="SSF52540">
    <property type="entry name" value="P-loop containing nucleoside triphosphate hydrolases"/>
    <property type="match status" value="1"/>
</dbReference>
<dbReference type="InterPro" id="IPR041679">
    <property type="entry name" value="DNA2/NAM7-like_C"/>
</dbReference>
<dbReference type="WBParaSite" id="Minc3s00633g15391">
    <property type="protein sequence ID" value="Minc3s00633g15391"/>
    <property type="gene ID" value="Minc3s00633g15391"/>
</dbReference>
<dbReference type="AlphaFoldDB" id="A0A914LM65"/>
<dbReference type="Gene3D" id="3.40.50.300">
    <property type="entry name" value="P-loop containing nucleotide triphosphate hydrolases"/>
    <property type="match status" value="2"/>
</dbReference>
<evidence type="ECO:0000256" key="5">
    <source>
        <dbReference type="SAM" id="MobiDB-lite"/>
    </source>
</evidence>
<evidence type="ECO:0000256" key="1">
    <source>
        <dbReference type="ARBA" id="ARBA00022741"/>
    </source>
</evidence>
<evidence type="ECO:0000313" key="7">
    <source>
        <dbReference type="Proteomes" id="UP000887563"/>
    </source>
</evidence>
<feature type="region of interest" description="Disordered" evidence="5">
    <location>
        <begin position="112"/>
        <end position="152"/>
    </location>
</feature>
<dbReference type="GO" id="GO:0005524">
    <property type="term" value="F:ATP binding"/>
    <property type="evidence" value="ECO:0007669"/>
    <property type="project" value="UniProtKB-KW"/>
</dbReference>
<dbReference type="Proteomes" id="UP000887563">
    <property type="component" value="Unplaced"/>
</dbReference>
<reference evidence="8" key="1">
    <citation type="submission" date="2022-11" db="UniProtKB">
        <authorList>
            <consortium name="WormBaseParasite"/>
        </authorList>
    </citation>
    <scope>IDENTIFICATION</scope>
</reference>
<feature type="compositionally biased region" description="Polar residues" evidence="5">
    <location>
        <begin position="17"/>
        <end position="32"/>
    </location>
</feature>
<feature type="region of interest" description="Disordered" evidence="5">
    <location>
        <begin position="1"/>
        <end position="39"/>
    </location>
</feature>
<dbReference type="PANTHER" id="PTHR43788:SF8">
    <property type="entry name" value="DNA-BINDING PROTEIN SMUBP-2"/>
    <property type="match status" value="1"/>
</dbReference>
<protein>
    <submittedName>
        <fullName evidence="8">DNA2/NAM7 helicase-like C-terminal domain-containing protein</fullName>
    </submittedName>
</protein>
<dbReference type="PANTHER" id="PTHR43788">
    <property type="entry name" value="DNA2/NAM7 HELICASE FAMILY MEMBER"/>
    <property type="match status" value="1"/>
</dbReference>
<keyword evidence="2" id="KW-0378">Hydrolase</keyword>
<evidence type="ECO:0000256" key="3">
    <source>
        <dbReference type="ARBA" id="ARBA00022806"/>
    </source>
</evidence>
<keyword evidence="3" id="KW-0347">Helicase</keyword>
<dbReference type="Pfam" id="PF13087">
    <property type="entry name" value="AAA_12"/>
    <property type="match status" value="1"/>
</dbReference>
<evidence type="ECO:0000259" key="6">
    <source>
        <dbReference type="Pfam" id="PF13087"/>
    </source>
</evidence>
<name>A0A914LM65_MELIC</name>
<sequence length="984" mass="110393">MQGIGSSSTASVGTSVQNNLCESEKNVGTSVHSKSEKEREISLKNLTISDNASIEKGTSVHDKIASEEKLLEDVNVIDPEKITESLENLVLGAEDEHTEKEETLKQALDEWEKSGNSWGEENESQDFGNEVKSKGKKKEEKEEPKERVPKGRRYVVSQLQEARLIAVSTSPNKEDEWPLFMEIPWNVLVEINNEDATDACVGDDIYITKFQLRTDKFRTLNENTWFYQGNINWQATATEVEMVGIQEYRMKTGFVVETRKRGKDGKTGSIRVIAFGMERTSVLYKRQCVEVDWDNLKKGMFIDVALAPIEEGWLIGPNYILPPGCNFRLGTEVLARSNSKIATAAGTFEGEWRWTAASGIPRVFPITQQYTMEEIHLAETLIAAALIVASEEEETSRMETTYVGPLTRVSEENRRNFTIMFASAEKKFIKKVTEIWSKDSNISAQTSYRSKAFAQGHVNEVRKLESQDNKIRIEVEITLVVNQGKFDHQDDFESMLEGSSVILRVREGAGGFRMQAETFGYHLPSIVCERDTPQAEIVKSLLGRSGTIDRVDESELDNLDLNMECVRQLNDKQRHTLVHWLNPGVGRVHFTQAPPGTGKTKIAATCIAAALRVEPESAVLASAMSNLPVTKLVIESARAEVAVDMVAFFSGSARVRYGEQIGQLEEYLLEAKLRGEEYKQSLEKSEAREVEEYLKVVRPQPRHAREKAVGEILMRIDFHRVAFATTFMSAAITGAHRQTTHLILDETTQIPFCTVMHLVCHMPALKSVLLTGDKRQLAVHLAELEEVIQRGFGLESIVEQVEECTRVTTTTLERCYRAHPAIVDCFDFASYRQHGERVIAAVTAEERAGLTNSGIHLPVNGIPVVLIDVEGQNIQDPTSFSLECPEQTEVVLRLIKILEPRDPNIVIICLYTYQAEIIRQSLRKIDSRVAVHTCDSFQAQEQRIVILVTTRTLTKGTRATSDFIKDAASNGSTFAFPAWIICSC</sequence>
<feature type="compositionally biased region" description="Low complexity" evidence="5">
    <location>
        <begin position="1"/>
        <end position="16"/>
    </location>
</feature>
<evidence type="ECO:0000256" key="2">
    <source>
        <dbReference type="ARBA" id="ARBA00022801"/>
    </source>
</evidence>
<evidence type="ECO:0000313" key="8">
    <source>
        <dbReference type="WBParaSite" id="Minc3s00633g15391"/>
    </source>
</evidence>
<keyword evidence="7" id="KW-1185">Reference proteome</keyword>
<dbReference type="GO" id="GO:0016787">
    <property type="term" value="F:hydrolase activity"/>
    <property type="evidence" value="ECO:0007669"/>
    <property type="project" value="UniProtKB-KW"/>
</dbReference>
<evidence type="ECO:0000256" key="4">
    <source>
        <dbReference type="ARBA" id="ARBA00022840"/>
    </source>
</evidence>
<feature type="domain" description="DNA2/NAM7 helicase-like C-terminal" evidence="6">
    <location>
        <begin position="795"/>
        <end position="966"/>
    </location>
</feature>
<organism evidence="7 8">
    <name type="scientific">Meloidogyne incognita</name>
    <name type="common">Southern root-knot nematode worm</name>
    <name type="synonym">Oxyuris incognita</name>
    <dbReference type="NCBI Taxonomy" id="6306"/>
    <lineage>
        <taxon>Eukaryota</taxon>
        <taxon>Metazoa</taxon>
        <taxon>Ecdysozoa</taxon>
        <taxon>Nematoda</taxon>
        <taxon>Chromadorea</taxon>
        <taxon>Rhabditida</taxon>
        <taxon>Tylenchina</taxon>
        <taxon>Tylenchomorpha</taxon>
        <taxon>Tylenchoidea</taxon>
        <taxon>Meloidogynidae</taxon>
        <taxon>Meloidogyninae</taxon>
        <taxon>Meloidogyne</taxon>
        <taxon>Meloidogyne incognita group</taxon>
    </lineage>
</organism>
<keyword evidence="4" id="KW-0067">ATP-binding</keyword>
<dbReference type="Pfam" id="PF13245">
    <property type="entry name" value="AAA_19"/>
    <property type="match status" value="1"/>
</dbReference>
<feature type="compositionally biased region" description="Basic and acidic residues" evidence="5">
    <location>
        <begin position="129"/>
        <end position="149"/>
    </location>
</feature>